<dbReference type="GeneID" id="87888363"/>
<dbReference type="Gene3D" id="3.40.1170.60">
    <property type="match status" value="1"/>
</dbReference>
<dbReference type="InterPro" id="IPR036775">
    <property type="entry name" value="DNA_pol_Y-fam_lit_finger_sf"/>
</dbReference>
<keyword evidence="2" id="KW-0496">Mitochondrion</keyword>
<dbReference type="PANTHER" id="PTHR46404">
    <property type="entry name" value="DNA POLYMERASE IOTA"/>
    <property type="match status" value="1"/>
</dbReference>
<keyword evidence="6" id="KW-1185">Reference proteome</keyword>
<dbReference type="GO" id="GO:0003684">
    <property type="term" value="F:damaged DNA binding"/>
    <property type="evidence" value="ECO:0007669"/>
    <property type="project" value="InterPro"/>
</dbReference>
<dbReference type="RefSeq" id="XP_062720069.1">
    <property type="nucleotide sequence ID" value="XM_062869534.1"/>
</dbReference>
<dbReference type="PROSITE" id="PS50173">
    <property type="entry name" value="UMUC"/>
    <property type="match status" value="1"/>
</dbReference>
<dbReference type="GO" id="GO:0070987">
    <property type="term" value="P:error-free translesion synthesis"/>
    <property type="evidence" value="ECO:0007669"/>
    <property type="project" value="UniProtKB-ARBA"/>
</dbReference>
<dbReference type="AlphaFoldDB" id="A0AAJ0GQI2"/>
<dbReference type="InterPro" id="IPR043128">
    <property type="entry name" value="Rev_trsase/Diguanyl_cyclase"/>
</dbReference>
<feature type="compositionally biased region" description="Basic and acidic residues" evidence="3">
    <location>
        <begin position="530"/>
        <end position="539"/>
    </location>
</feature>
<evidence type="ECO:0000313" key="6">
    <source>
        <dbReference type="Proteomes" id="UP001273166"/>
    </source>
</evidence>
<dbReference type="GO" id="GO:0006281">
    <property type="term" value="P:DNA repair"/>
    <property type="evidence" value="ECO:0007669"/>
    <property type="project" value="InterPro"/>
</dbReference>
<feature type="compositionally biased region" description="Acidic residues" evidence="3">
    <location>
        <begin position="519"/>
        <end position="529"/>
    </location>
</feature>
<dbReference type="InterPro" id="IPR043502">
    <property type="entry name" value="DNA/RNA_pol_sf"/>
</dbReference>
<reference evidence="5" key="2">
    <citation type="submission" date="2023-06" db="EMBL/GenBank/DDBJ databases">
        <authorList>
            <consortium name="Lawrence Berkeley National Laboratory"/>
            <person name="Mondo S.J."/>
            <person name="Hensen N."/>
            <person name="Bonometti L."/>
            <person name="Westerberg I."/>
            <person name="Brannstrom I.O."/>
            <person name="Guillou S."/>
            <person name="Cros-Aarteil S."/>
            <person name="Calhoun S."/>
            <person name="Haridas S."/>
            <person name="Kuo A."/>
            <person name="Pangilinan J."/>
            <person name="Riley R."/>
            <person name="Labutti K."/>
            <person name="Andreopoulos B."/>
            <person name="Lipzen A."/>
            <person name="Chen C."/>
            <person name="Yanf M."/>
            <person name="Daum C."/>
            <person name="Ng V."/>
            <person name="Clum A."/>
            <person name="Steindorff A."/>
            <person name="Ohm R."/>
            <person name="Martin F."/>
            <person name="Silar P."/>
            <person name="Natvig D."/>
            <person name="Lalanne C."/>
            <person name="Gautier V."/>
            <person name="Ament-Velasquez S.L."/>
            <person name="Kruys A."/>
            <person name="Hutchinson M.I."/>
            <person name="Powell A.J."/>
            <person name="Barry K."/>
            <person name="Miller A.N."/>
            <person name="Grigoriev I.V."/>
            <person name="Debuchy R."/>
            <person name="Gladieux P."/>
            <person name="Thoren M.H."/>
            <person name="Johannesson H."/>
        </authorList>
    </citation>
    <scope>NUCLEOTIDE SEQUENCE</scope>
    <source>
        <strain evidence="5">CBS 333.67</strain>
    </source>
</reference>
<dbReference type="Proteomes" id="UP001273166">
    <property type="component" value="Unassembled WGS sequence"/>
</dbReference>
<dbReference type="Gene3D" id="3.30.70.270">
    <property type="match status" value="1"/>
</dbReference>
<dbReference type="Pfam" id="PF11799">
    <property type="entry name" value="IMS_C"/>
    <property type="match status" value="1"/>
</dbReference>
<feature type="domain" description="UmuC" evidence="4">
    <location>
        <begin position="33"/>
        <end position="268"/>
    </location>
</feature>
<feature type="region of interest" description="Disordered" evidence="3">
    <location>
        <begin position="518"/>
        <end position="593"/>
    </location>
</feature>
<gene>
    <name evidence="5" type="ORF">B0T15DRAFT_536021</name>
</gene>
<evidence type="ECO:0000256" key="1">
    <source>
        <dbReference type="ARBA" id="ARBA00004173"/>
    </source>
</evidence>
<comment type="caution">
    <text evidence="5">The sequence shown here is derived from an EMBL/GenBank/DDBJ whole genome shotgun (WGS) entry which is preliminary data.</text>
</comment>
<comment type="subcellular location">
    <subcellularLocation>
        <location evidence="1">Mitochondrion</location>
    </subcellularLocation>
</comment>
<protein>
    <recommendedName>
        <fullName evidence="4">UmuC domain-containing protein</fullName>
    </recommendedName>
</protein>
<reference evidence="5" key="1">
    <citation type="journal article" date="2023" name="Mol. Phylogenet. Evol.">
        <title>Genome-scale phylogeny and comparative genomics of the fungal order Sordariales.</title>
        <authorList>
            <person name="Hensen N."/>
            <person name="Bonometti L."/>
            <person name="Westerberg I."/>
            <person name="Brannstrom I.O."/>
            <person name="Guillou S."/>
            <person name="Cros-Aarteil S."/>
            <person name="Calhoun S."/>
            <person name="Haridas S."/>
            <person name="Kuo A."/>
            <person name="Mondo S."/>
            <person name="Pangilinan J."/>
            <person name="Riley R."/>
            <person name="LaButti K."/>
            <person name="Andreopoulos B."/>
            <person name="Lipzen A."/>
            <person name="Chen C."/>
            <person name="Yan M."/>
            <person name="Daum C."/>
            <person name="Ng V."/>
            <person name="Clum A."/>
            <person name="Steindorff A."/>
            <person name="Ohm R.A."/>
            <person name="Martin F."/>
            <person name="Silar P."/>
            <person name="Natvig D.O."/>
            <person name="Lalanne C."/>
            <person name="Gautier V."/>
            <person name="Ament-Velasquez S.L."/>
            <person name="Kruys A."/>
            <person name="Hutchinson M.I."/>
            <person name="Powell A.J."/>
            <person name="Barry K."/>
            <person name="Miller A.N."/>
            <person name="Grigoriev I.V."/>
            <person name="Debuchy R."/>
            <person name="Gladieux P."/>
            <person name="Hiltunen Thoren M."/>
            <person name="Johannesson H."/>
        </authorList>
    </citation>
    <scope>NUCLEOTIDE SEQUENCE</scope>
    <source>
        <strain evidence="5">CBS 333.67</strain>
    </source>
</reference>
<organism evidence="5 6">
    <name type="scientific">Chaetomium strumarium</name>
    <dbReference type="NCBI Taxonomy" id="1170767"/>
    <lineage>
        <taxon>Eukaryota</taxon>
        <taxon>Fungi</taxon>
        <taxon>Dikarya</taxon>
        <taxon>Ascomycota</taxon>
        <taxon>Pezizomycotina</taxon>
        <taxon>Sordariomycetes</taxon>
        <taxon>Sordariomycetidae</taxon>
        <taxon>Sordariales</taxon>
        <taxon>Chaetomiaceae</taxon>
        <taxon>Chaetomium</taxon>
    </lineage>
</organism>
<dbReference type="Gene3D" id="3.30.1490.100">
    <property type="entry name" value="DNA polymerase, Y-family, little finger domain"/>
    <property type="match status" value="1"/>
</dbReference>
<dbReference type="SUPFAM" id="SSF56672">
    <property type="entry name" value="DNA/RNA polymerases"/>
    <property type="match status" value="1"/>
</dbReference>
<dbReference type="EMBL" id="JAUDZG010000005">
    <property type="protein sequence ID" value="KAK3304289.1"/>
    <property type="molecule type" value="Genomic_DNA"/>
</dbReference>
<name>A0AAJ0GQI2_9PEZI</name>
<feature type="compositionally biased region" description="Acidic residues" evidence="3">
    <location>
        <begin position="561"/>
        <end position="591"/>
    </location>
</feature>
<evidence type="ECO:0000313" key="5">
    <source>
        <dbReference type="EMBL" id="KAK3304289.1"/>
    </source>
</evidence>
<evidence type="ECO:0000256" key="3">
    <source>
        <dbReference type="SAM" id="MobiDB-lite"/>
    </source>
</evidence>
<sequence length="618" mass="68917">MTCLLRTPPGAAAMDLPAALSKKTPRRRDDRVILHFDLDCFYAQCVENQQPSLRTVPLGIKQKGILATCNYVARRHGVKKLMPIAEAKRICPDLVLADGEDLSPFRDVSKRLYNLLRSYSWNGKVERLGLDEIFLDVTDLISYNVELLNRNALQHSYFCLSRSDPEVGFEFDATSFAGCIHGNDGGPTDESAPRTRLLLASHLARYLRLKIEDEGYTTACGISTSKLLAKLVGGKNKPRNQTTLLGLKPEDVLSFMDEHKLRKVPGIGGKITRVLEGFVLGKEPELDIHSMECSTTVGQVRTHPGISPPVLERLFSGPGSEKGLGNRVWLLLYGVDDTEVKAGRDVPTQISIEDTFKGLNDPSDIRRELLAITTSLLRRMQIDLVEDVDSTVEGGKRRWLAQPRTIRLTTRPYTRPSDDKPYNWARSSRSCALPSFVFSSTTSCSSREEIAERLVNDTLLPLFYKLHPQQGGHDGGWNIGLLNVCVTNMSGGEGAVVGGRRDIGEMFRRYGEQLREFTVYDDDGEGEVNDEQRASGEGRVEDEEMVSSGAAEQEEAHRSDGDEDEDEDEDQDDGDGSEPGWEPDDTQDDDLDRCQLCDRLIPRFALLAHQRYHSMEGP</sequence>
<dbReference type="GO" id="GO:0003887">
    <property type="term" value="F:DNA-directed DNA polymerase activity"/>
    <property type="evidence" value="ECO:0007669"/>
    <property type="project" value="TreeGrafter"/>
</dbReference>
<dbReference type="GO" id="GO:0005739">
    <property type="term" value="C:mitochondrion"/>
    <property type="evidence" value="ECO:0007669"/>
    <property type="project" value="UniProtKB-SubCell"/>
</dbReference>
<proteinExistence type="predicted"/>
<dbReference type="PANTHER" id="PTHR46404:SF1">
    <property type="entry name" value="DNA POLYMERASE IOTA"/>
    <property type="match status" value="1"/>
</dbReference>
<accession>A0AAJ0GQI2</accession>
<dbReference type="FunFam" id="3.40.1170.60:FF:000006">
    <property type="entry name" value="DNA polymerase iota"/>
    <property type="match status" value="1"/>
</dbReference>
<evidence type="ECO:0000259" key="4">
    <source>
        <dbReference type="PROSITE" id="PS50173"/>
    </source>
</evidence>
<evidence type="ECO:0000256" key="2">
    <source>
        <dbReference type="ARBA" id="ARBA00023128"/>
    </source>
</evidence>
<dbReference type="InterPro" id="IPR001126">
    <property type="entry name" value="UmuC"/>
</dbReference>
<dbReference type="InterPro" id="IPR017961">
    <property type="entry name" value="DNA_pol_Y-fam_little_finger"/>
</dbReference>
<dbReference type="Pfam" id="PF00817">
    <property type="entry name" value="IMS"/>
    <property type="match status" value="1"/>
</dbReference>